<feature type="signal peptide" evidence="1">
    <location>
        <begin position="1"/>
        <end position="25"/>
    </location>
</feature>
<protein>
    <submittedName>
        <fullName evidence="2">Uncharacterized protein</fullName>
    </submittedName>
</protein>
<accession>A0A438I4M2</accession>
<gene>
    <name evidence="2" type="ORF">CK203_024178</name>
</gene>
<dbReference type="EMBL" id="QGNW01000143">
    <property type="protein sequence ID" value="RVW91641.1"/>
    <property type="molecule type" value="Genomic_DNA"/>
</dbReference>
<reference evidence="2 3" key="1">
    <citation type="journal article" date="2018" name="PLoS Genet.">
        <title>Population sequencing reveals clonal diversity and ancestral inbreeding in the grapevine cultivar Chardonnay.</title>
        <authorList>
            <person name="Roach M.J."/>
            <person name="Johnson D.L."/>
            <person name="Bohlmann J."/>
            <person name="van Vuuren H.J."/>
            <person name="Jones S.J."/>
            <person name="Pretorius I.S."/>
            <person name="Schmidt S.A."/>
            <person name="Borneman A.R."/>
        </authorList>
    </citation>
    <scope>NUCLEOTIDE SEQUENCE [LARGE SCALE GENOMIC DNA]</scope>
    <source>
        <strain evidence="3">cv. Chardonnay</strain>
        <tissue evidence="2">Leaf</tissue>
    </source>
</reference>
<evidence type="ECO:0000313" key="3">
    <source>
        <dbReference type="Proteomes" id="UP000288805"/>
    </source>
</evidence>
<evidence type="ECO:0000256" key="1">
    <source>
        <dbReference type="SAM" id="SignalP"/>
    </source>
</evidence>
<dbReference type="Proteomes" id="UP000288805">
    <property type="component" value="Unassembled WGS sequence"/>
</dbReference>
<dbReference type="AlphaFoldDB" id="A0A438I4M2"/>
<comment type="caution">
    <text evidence="2">The sequence shown here is derived from an EMBL/GenBank/DDBJ whole genome shotgun (WGS) entry which is preliminary data.</text>
</comment>
<sequence>MGMAIARMSFHIPIIIIVSFVELKGWVGVVRVGGGDKAAVGELVSVNGVGDLEHLLMRVTPFGSGLFSLVILNSHCQGCMANQGVGVGRGGWMLEPHGHKIDP</sequence>
<proteinExistence type="predicted"/>
<keyword evidence="1" id="KW-0732">Signal</keyword>
<name>A0A438I4M2_VITVI</name>
<feature type="chain" id="PRO_5019482738" evidence="1">
    <location>
        <begin position="26"/>
        <end position="103"/>
    </location>
</feature>
<organism evidence="2 3">
    <name type="scientific">Vitis vinifera</name>
    <name type="common">Grape</name>
    <dbReference type="NCBI Taxonomy" id="29760"/>
    <lineage>
        <taxon>Eukaryota</taxon>
        <taxon>Viridiplantae</taxon>
        <taxon>Streptophyta</taxon>
        <taxon>Embryophyta</taxon>
        <taxon>Tracheophyta</taxon>
        <taxon>Spermatophyta</taxon>
        <taxon>Magnoliopsida</taxon>
        <taxon>eudicotyledons</taxon>
        <taxon>Gunneridae</taxon>
        <taxon>Pentapetalae</taxon>
        <taxon>rosids</taxon>
        <taxon>Vitales</taxon>
        <taxon>Vitaceae</taxon>
        <taxon>Viteae</taxon>
        <taxon>Vitis</taxon>
    </lineage>
</organism>
<evidence type="ECO:0000313" key="2">
    <source>
        <dbReference type="EMBL" id="RVW91641.1"/>
    </source>
</evidence>